<keyword evidence="5" id="KW-1185">Reference proteome</keyword>
<protein>
    <submittedName>
        <fullName evidence="6">A disintegrin and metalloproteinase with thrombospondin motifs 6-like</fullName>
    </submittedName>
</protein>
<dbReference type="GeneID" id="109477508"/>
<dbReference type="InterPro" id="IPR002870">
    <property type="entry name" value="Peptidase_M12B_N"/>
</dbReference>
<keyword evidence="3" id="KW-0732">Signal</keyword>
<feature type="signal peptide" evidence="3">
    <location>
        <begin position="1"/>
        <end position="25"/>
    </location>
</feature>
<dbReference type="PANTHER" id="PTHR11905">
    <property type="entry name" value="ADAM A DISINTEGRIN AND METALLOPROTEASE DOMAIN"/>
    <property type="match status" value="1"/>
</dbReference>
<dbReference type="Proteomes" id="UP000515135">
    <property type="component" value="Unplaced"/>
</dbReference>
<dbReference type="KEGG" id="bbel:109477508"/>
<evidence type="ECO:0000313" key="5">
    <source>
        <dbReference type="Proteomes" id="UP000515135"/>
    </source>
</evidence>
<feature type="domain" description="Peptidase M12B propeptide" evidence="4">
    <location>
        <begin position="42"/>
        <end position="145"/>
    </location>
</feature>
<dbReference type="AlphaFoldDB" id="A0A6P4YYC1"/>
<dbReference type="PANTHER" id="PTHR11905:SF256">
    <property type="entry name" value="PEPTIDASE M12B DOMAIN-CONTAINING PROTEIN"/>
    <property type="match status" value="1"/>
</dbReference>
<gene>
    <name evidence="6" type="primary">LOC109477508</name>
</gene>
<dbReference type="OrthoDB" id="5951731at2759"/>
<feature type="region of interest" description="Disordered" evidence="2">
    <location>
        <begin position="200"/>
        <end position="242"/>
    </location>
</feature>
<feature type="chain" id="PRO_5028071853" evidence="3">
    <location>
        <begin position="26"/>
        <end position="242"/>
    </location>
</feature>
<evidence type="ECO:0000259" key="4">
    <source>
        <dbReference type="Pfam" id="PF01562"/>
    </source>
</evidence>
<dbReference type="Pfam" id="PF01562">
    <property type="entry name" value="Pep_M12B_propep"/>
    <property type="match status" value="1"/>
</dbReference>
<evidence type="ECO:0000313" key="6">
    <source>
        <dbReference type="RefSeq" id="XP_019634350.1"/>
    </source>
</evidence>
<name>A0A6P4YYC1_BRABE</name>
<feature type="compositionally biased region" description="Pro residues" evidence="2">
    <location>
        <begin position="216"/>
        <end position="227"/>
    </location>
</feature>
<dbReference type="RefSeq" id="XP_019634350.1">
    <property type="nucleotide sequence ID" value="XM_019778791.1"/>
</dbReference>
<evidence type="ECO:0000256" key="2">
    <source>
        <dbReference type="SAM" id="MobiDB-lite"/>
    </source>
</evidence>
<evidence type="ECO:0000256" key="1">
    <source>
        <dbReference type="ARBA" id="ARBA00023157"/>
    </source>
</evidence>
<sequence length="242" mass="26877">MEIWTLLTVCVLLSLVRNCVQLASAEQTRTVADLLENLEDYQTVIPRRVDHTGKLTSFRVMNKPRTRTRRGLSKLGTDQQDDENEQIFYMIAAYGRTFHLNVTRNRGLVSAGYVVERWGHNGTVTSSRRGVTSRHAACHYTGTIRDLQHSSVAISNCHGLRGVFSTGTGEEFVVEPARNGTDRPPAPGHPHLVYRRSALRTHGTDPPCGVKVTHRPPVPGTPPPGLPPLRTQDARHRPALRG</sequence>
<accession>A0A6P4YYC1</accession>
<organism evidence="5 6">
    <name type="scientific">Branchiostoma belcheri</name>
    <name type="common">Amphioxus</name>
    <dbReference type="NCBI Taxonomy" id="7741"/>
    <lineage>
        <taxon>Eukaryota</taxon>
        <taxon>Metazoa</taxon>
        <taxon>Chordata</taxon>
        <taxon>Cephalochordata</taxon>
        <taxon>Leptocardii</taxon>
        <taxon>Amphioxiformes</taxon>
        <taxon>Branchiostomatidae</taxon>
        <taxon>Branchiostoma</taxon>
    </lineage>
</organism>
<reference evidence="6" key="1">
    <citation type="submission" date="2025-08" db="UniProtKB">
        <authorList>
            <consortium name="RefSeq"/>
        </authorList>
    </citation>
    <scope>IDENTIFICATION</scope>
    <source>
        <tissue evidence="6">Gonad</tissue>
    </source>
</reference>
<evidence type="ECO:0000256" key="3">
    <source>
        <dbReference type="SAM" id="SignalP"/>
    </source>
</evidence>
<proteinExistence type="predicted"/>
<keyword evidence="1" id="KW-1015">Disulfide bond</keyword>